<dbReference type="EMBL" id="JAHLQK010000003">
    <property type="protein sequence ID" value="MBU5676533.1"/>
    <property type="molecule type" value="Genomic_DNA"/>
</dbReference>
<organism evidence="3 4">
    <name type="scientific">Alkaliphilus flagellatus</name>
    <dbReference type="NCBI Taxonomy" id="2841507"/>
    <lineage>
        <taxon>Bacteria</taxon>
        <taxon>Bacillati</taxon>
        <taxon>Bacillota</taxon>
        <taxon>Clostridia</taxon>
        <taxon>Peptostreptococcales</taxon>
        <taxon>Natronincolaceae</taxon>
        <taxon>Alkaliphilus</taxon>
    </lineage>
</organism>
<evidence type="ECO:0000259" key="1">
    <source>
        <dbReference type="Pfam" id="PF00534"/>
    </source>
</evidence>
<feature type="domain" description="Glycosyl transferase family 1" evidence="1">
    <location>
        <begin position="198"/>
        <end position="336"/>
    </location>
</feature>
<sequence length="374" mass="43519">MKILHINSNYLYTTLFDKMIQSLIVQGVENTVFMPVSGKIRFVIPDKDYVYHPICFNDKDRYLYNYKQTKIFKSLNKTLNVRPYNIVHAHTLFTDGHIAYKIKQTYGTPYVVAVRNTDVNTFLKYMIHLRKLGIKILKEAVKVIFLSESYRNTVIEKYVPANLKQEILGKTEIIPNGIDEFWLENKGNTRDFPERENLRLVYVGVINKNKNITTTMKAIEILQKKGFNVKFTVVGRIDDKSIYQQIMDKHYIKYMAPKSKEELLDIYRANDVFAMPSTTETFGLVYAEAMSQGLPVIYSKGQGFDGQFKEGQVGYSVTSNNPEDIAYAIEKILLNYFQISNKCLQLSSKFNWNEIANKYMCIYKKCERTDVLNI</sequence>
<keyword evidence="4" id="KW-1185">Reference proteome</keyword>
<reference evidence="3 4" key="1">
    <citation type="submission" date="2021-06" db="EMBL/GenBank/DDBJ databases">
        <authorList>
            <person name="Sun Q."/>
            <person name="Li D."/>
        </authorList>
    </citation>
    <scope>NUCLEOTIDE SEQUENCE [LARGE SCALE GENOMIC DNA]</scope>
    <source>
        <strain evidence="3 4">MSJ-5</strain>
    </source>
</reference>
<dbReference type="Pfam" id="PF00534">
    <property type="entry name" value="Glycos_transf_1"/>
    <property type="match status" value="1"/>
</dbReference>
<dbReference type="InterPro" id="IPR050194">
    <property type="entry name" value="Glycosyltransferase_grp1"/>
</dbReference>
<comment type="caution">
    <text evidence="3">The sequence shown here is derived from an EMBL/GenBank/DDBJ whole genome shotgun (WGS) entry which is preliminary data.</text>
</comment>
<proteinExistence type="predicted"/>
<protein>
    <submittedName>
        <fullName evidence="3">Glycosyltransferase family 4 protein</fullName>
    </submittedName>
</protein>
<dbReference type="Pfam" id="PF13439">
    <property type="entry name" value="Glyco_transf_4"/>
    <property type="match status" value="1"/>
</dbReference>
<evidence type="ECO:0000313" key="3">
    <source>
        <dbReference type="EMBL" id="MBU5676533.1"/>
    </source>
</evidence>
<dbReference type="CDD" id="cd03801">
    <property type="entry name" value="GT4_PimA-like"/>
    <property type="match status" value="1"/>
</dbReference>
<dbReference type="Proteomes" id="UP000779508">
    <property type="component" value="Unassembled WGS sequence"/>
</dbReference>
<feature type="domain" description="Glycosyltransferase subfamily 4-like N-terminal" evidence="2">
    <location>
        <begin position="20"/>
        <end position="179"/>
    </location>
</feature>
<evidence type="ECO:0000313" key="4">
    <source>
        <dbReference type="Proteomes" id="UP000779508"/>
    </source>
</evidence>
<gene>
    <name evidence="3" type="ORF">KQI88_08895</name>
</gene>
<dbReference type="RefSeq" id="WP_216416369.1">
    <property type="nucleotide sequence ID" value="NZ_JAHLQK010000003.1"/>
</dbReference>
<accession>A0ABS6G2E6</accession>
<dbReference type="PANTHER" id="PTHR45947:SF3">
    <property type="entry name" value="SULFOQUINOVOSYL TRANSFERASE SQD2"/>
    <property type="match status" value="1"/>
</dbReference>
<dbReference type="InterPro" id="IPR001296">
    <property type="entry name" value="Glyco_trans_1"/>
</dbReference>
<dbReference type="InterPro" id="IPR028098">
    <property type="entry name" value="Glyco_trans_4-like_N"/>
</dbReference>
<name>A0ABS6G2E6_9FIRM</name>
<dbReference type="PANTHER" id="PTHR45947">
    <property type="entry name" value="SULFOQUINOVOSYL TRANSFERASE SQD2"/>
    <property type="match status" value="1"/>
</dbReference>
<evidence type="ECO:0000259" key="2">
    <source>
        <dbReference type="Pfam" id="PF13439"/>
    </source>
</evidence>